<dbReference type="InterPro" id="IPR036249">
    <property type="entry name" value="Thioredoxin-like_sf"/>
</dbReference>
<dbReference type="FunFam" id="3.40.30.10:FF:000001">
    <property type="entry name" value="Thioredoxin"/>
    <property type="match status" value="1"/>
</dbReference>
<evidence type="ECO:0000313" key="6">
    <source>
        <dbReference type="EMBL" id="CAB4876471.1"/>
    </source>
</evidence>
<feature type="domain" description="Thioredoxin" evidence="5">
    <location>
        <begin position="1"/>
        <end position="108"/>
    </location>
</feature>
<dbReference type="InterPro" id="IPR005746">
    <property type="entry name" value="Thioredoxin"/>
</dbReference>
<keyword evidence="2" id="KW-0249">Electron transport</keyword>
<evidence type="ECO:0000256" key="1">
    <source>
        <dbReference type="ARBA" id="ARBA00022448"/>
    </source>
</evidence>
<dbReference type="AlphaFoldDB" id="A0A6J7E0Y5"/>
<dbReference type="InterPro" id="IPR011990">
    <property type="entry name" value="TPR-like_helical_dom_sf"/>
</dbReference>
<dbReference type="PROSITE" id="PS00194">
    <property type="entry name" value="THIOREDOXIN_1"/>
    <property type="match status" value="1"/>
</dbReference>
<dbReference type="Gene3D" id="1.25.40.10">
    <property type="entry name" value="Tetratricopeptide repeat domain"/>
    <property type="match status" value="1"/>
</dbReference>
<dbReference type="Gene3D" id="3.40.30.10">
    <property type="entry name" value="Glutaredoxin"/>
    <property type="match status" value="1"/>
</dbReference>
<dbReference type="Pfam" id="PF00085">
    <property type="entry name" value="Thioredoxin"/>
    <property type="match status" value="1"/>
</dbReference>
<dbReference type="SUPFAM" id="SSF52833">
    <property type="entry name" value="Thioredoxin-like"/>
    <property type="match status" value="1"/>
</dbReference>
<gene>
    <name evidence="6" type="ORF">UFOPK3376_01154</name>
</gene>
<keyword evidence="4" id="KW-0676">Redox-active center</keyword>
<name>A0A6J7E0Y5_9ZZZZ</name>
<dbReference type="CDD" id="cd02947">
    <property type="entry name" value="TRX_family"/>
    <property type="match status" value="1"/>
</dbReference>
<dbReference type="GO" id="GO:0005829">
    <property type="term" value="C:cytosol"/>
    <property type="evidence" value="ECO:0007669"/>
    <property type="project" value="TreeGrafter"/>
</dbReference>
<sequence length="234" mass="25434">MSIDVTEATFQTEVIDRSSTTPVIVDLWAPWCGPCKTIGPILERATDATNGKVILVKVNVDENPGISQAFQVQSIPAVYALKDGQVVDGFVGAYPEHVIEQFVQSLLPTEEENALVALIEAGDETSLRAALELEPGNEDAIVALGDLLVLSSRGEEALALLARIPESERTRKVAAAARLSQTVIDDYDAQLTALLTRVKADEEARQEFVDILELMGNDDPRTAGYRKQLTARLF</sequence>
<dbReference type="EMBL" id="CAFBLP010000023">
    <property type="protein sequence ID" value="CAB4876471.1"/>
    <property type="molecule type" value="Genomic_DNA"/>
</dbReference>
<keyword evidence="1" id="KW-0813">Transport</keyword>
<dbReference type="GO" id="GO:0045454">
    <property type="term" value="P:cell redox homeostasis"/>
    <property type="evidence" value="ECO:0007669"/>
    <property type="project" value="TreeGrafter"/>
</dbReference>
<dbReference type="PANTHER" id="PTHR45663:SF11">
    <property type="entry name" value="GEO12009P1"/>
    <property type="match status" value="1"/>
</dbReference>
<keyword evidence="3" id="KW-1015">Disulfide bond</keyword>
<dbReference type="GO" id="GO:0006950">
    <property type="term" value="P:response to stress"/>
    <property type="evidence" value="ECO:0007669"/>
    <property type="project" value="UniProtKB-ARBA"/>
</dbReference>
<proteinExistence type="predicted"/>
<dbReference type="InterPro" id="IPR017937">
    <property type="entry name" value="Thioredoxin_CS"/>
</dbReference>
<organism evidence="6">
    <name type="scientific">freshwater metagenome</name>
    <dbReference type="NCBI Taxonomy" id="449393"/>
    <lineage>
        <taxon>unclassified sequences</taxon>
        <taxon>metagenomes</taxon>
        <taxon>ecological metagenomes</taxon>
    </lineage>
</organism>
<evidence type="ECO:0000256" key="3">
    <source>
        <dbReference type="ARBA" id="ARBA00023157"/>
    </source>
</evidence>
<evidence type="ECO:0000256" key="4">
    <source>
        <dbReference type="ARBA" id="ARBA00023284"/>
    </source>
</evidence>
<dbReference type="NCBIfam" id="TIGR01068">
    <property type="entry name" value="thioredoxin"/>
    <property type="match status" value="1"/>
</dbReference>
<dbReference type="GO" id="GO:0015035">
    <property type="term" value="F:protein-disulfide reductase activity"/>
    <property type="evidence" value="ECO:0007669"/>
    <property type="project" value="InterPro"/>
</dbReference>
<protein>
    <submittedName>
        <fullName evidence="6">Unannotated protein</fullName>
    </submittedName>
</protein>
<dbReference type="Pfam" id="PF14561">
    <property type="entry name" value="TPR_20"/>
    <property type="match status" value="1"/>
</dbReference>
<dbReference type="InterPro" id="IPR013766">
    <property type="entry name" value="Thioredoxin_domain"/>
</dbReference>
<accession>A0A6J7E0Y5</accession>
<evidence type="ECO:0000259" key="5">
    <source>
        <dbReference type="PROSITE" id="PS51352"/>
    </source>
</evidence>
<evidence type="ECO:0000256" key="2">
    <source>
        <dbReference type="ARBA" id="ARBA00022982"/>
    </source>
</evidence>
<reference evidence="6" key="1">
    <citation type="submission" date="2020-05" db="EMBL/GenBank/DDBJ databases">
        <authorList>
            <person name="Chiriac C."/>
            <person name="Salcher M."/>
            <person name="Ghai R."/>
            <person name="Kavagutti S V."/>
        </authorList>
    </citation>
    <scope>NUCLEOTIDE SEQUENCE</scope>
</reference>
<dbReference type="PROSITE" id="PS51352">
    <property type="entry name" value="THIOREDOXIN_2"/>
    <property type="match status" value="1"/>
</dbReference>
<dbReference type="PANTHER" id="PTHR45663">
    <property type="entry name" value="GEO12009P1"/>
    <property type="match status" value="1"/>
</dbReference>